<keyword evidence="3 7" id="KW-0456">Lyase</keyword>
<evidence type="ECO:0000256" key="3">
    <source>
        <dbReference type="ARBA" id="ARBA00023239"/>
    </source>
</evidence>
<proteinExistence type="predicted"/>
<keyword evidence="2" id="KW-0325">Glycoprotein</keyword>
<dbReference type="PANTHER" id="PTHR42970">
    <property type="entry name" value="PECTATE LYASE C-RELATED"/>
    <property type="match status" value="1"/>
</dbReference>
<feature type="compositionally biased region" description="Polar residues" evidence="4">
    <location>
        <begin position="417"/>
        <end position="434"/>
    </location>
</feature>
<dbReference type="GO" id="GO:0016829">
    <property type="term" value="F:lyase activity"/>
    <property type="evidence" value="ECO:0007669"/>
    <property type="project" value="UniProtKB-KW"/>
</dbReference>
<feature type="chain" id="PRO_5046622142" evidence="5">
    <location>
        <begin position="23"/>
        <end position="447"/>
    </location>
</feature>
<dbReference type="PANTHER" id="PTHR42970:SF1">
    <property type="entry name" value="PECTATE LYASE C-RELATED"/>
    <property type="match status" value="1"/>
</dbReference>
<gene>
    <name evidence="7" type="ORF">KK137_06850</name>
</gene>
<evidence type="ECO:0000256" key="4">
    <source>
        <dbReference type="SAM" id="MobiDB-lite"/>
    </source>
</evidence>
<keyword evidence="5" id="KW-0732">Signal</keyword>
<dbReference type="InterPro" id="IPR002022">
    <property type="entry name" value="Pec_lyase"/>
</dbReference>
<reference evidence="7 8" key="1">
    <citation type="submission" date="2021-05" db="EMBL/GenBank/DDBJ databases">
        <title>Croceibacterium sp. LX-88 genome sequence.</title>
        <authorList>
            <person name="Luo X."/>
        </authorList>
    </citation>
    <scope>NUCLEOTIDE SEQUENCE [LARGE SCALE GENOMIC DNA]</scope>
    <source>
        <strain evidence="7 8">LX-88</strain>
    </source>
</reference>
<dbReference type="InterPro" id="IPR052063">
    <property type="entry name" value="Polysaccharide_Lyase_1"/>
</dbReference>
<evidence type="ECO:0000313" key="8">
    <source>
        <dbReference type="Proteomes" id="UP000811255"/>
    </source>
</evidence>
<dbReference type="InterPro" id="IPR011050">
    <property type="entry name" value="Pectin_lyase_fold/virulence"/>
</dbReference>
<feature type="region of interest" description="Disordered" evidence="4">
    <location>
        <begin position="390"/>
        <end position="447"/>
    </location>
</feature>
<evidence type="ECO:0000259" key="6">
    <source>
        <dbReference type="SMART" id="SM00656"/>
    </source>
</evidence>
<dbReference type="SUPFAM" id="SSF51126">
    <property type="entry name" value="Pectin lyase-like"/>
    <property type="match status" value="1"/>
</dbReference>
<comment type="caution">
    <text evidence="7">The sequence shown here is derived from an EMBL/GenBank/DDBJ whole genome shotgun (WGS) entry which is preliminary data.</text>
</comment>
<dbReference type="SMART" id="SM00656">
    <property type="entry name" value="Amb_all"/>
    <property type="match status" value="1"/>
</dbReference>
<dbReference type="InterPro" id="IPR012334">
    <property type="entry name" value="Pectin_lyas_fold"/>
</dbReference>
<organism evidence="7 8">
    <name type="scientific">Croceibacterium selenioxidans</name>
    <dbReference type="NCBI Taxonomy" id="2838833"/>
    <lineage>
        <taxon>Bacteria</taxon>
        <taxon>Pseudomonadati</taxon>
        <taxon>Pseudomonadota</taxon>
        <taxon>Alphaproteobacteria</taxon>
        <taxon>Sphingomonadales</taxon>
        <taxon>Erythrobacteraceae</taxon>
        <taxon>Croceibacterium</taxon>
    </lineage>
</organism>
<keyword evidence="8" id="KW-1185">Reference proteome</keyword>
<evidence type="ECO:0000313" key="7">
    <source>
        <dbReference type="EMBL" id="MBT2134049.1"/>
    </source>
</evidence>
<evidence type="ECO:0000256" key="5">
    <source>
        <dbReference type="SAM" id="SignalP"/>
    </source>
</evidence>
<accession>A0ABS5W6M8</accession>
<dbReference type="EMBL" id="JAHFVK010000001">
    <property type="protein sequence ID" value="MBT2134049.1"/>
    <property type="molecule type" value="Genomic_DNA"/>
</dbReference>
<protein>
    <submittedName>
        <fullName evidence="7">Pectate lyase</fullName>
    </submittedName>
</protein>
<feature type="compositionally biased region" description="Basic and acidic residues" evidence="4">
    <location>
        <begin position="438"/>
        <end position="447"/>
    </location>
</feature>
<dbReference type="Gene3D" id="2.160.20.10">
    <property type="entry name" value="Single-stranded right-handed beta-helix, Pectin lyase-like"/>
    <property type="match status" value="1"/>
</dbReference>
<evidence type="ECO:0000256" key="1">
    <source>
        <dbReference type="ARBA" id="ARBA00022723"/>
    </source>
</evidence>
<evidence type="ECO:0000256" key="2">
    <source>
        <dbReference type="ARBA" id="ARBA00023180"/>
    </source>
</evidence>
<feature type="domain" description="Pectate lyase" evidence="6">
    <location>
        <begin position="56"/>
        <end position="290"/>
    </location>
</feature>
<feature type="compositionally biased region" description="Acidic residues" evidence="4">
    <location>
        <begin position="398"/>
        <end position="407"/>
    </location>
</feature>
<name>A0ABS5W6M8_9SPHN</name>
<sequence>MAWIPVSALTFLCFGCSNSAGADASQEPKPPTFKSVTDTPAFPGAVGYGAVSVGGRGGRIIPVTTLDDSGPGSFRACVMATGPRVCVFRVSGVIRFTDRPPIIREPYLTIAGQTAPGGGITLAHAGGPNGRTPLVLKGTHDVIVQHIRVRPNIFGENRESEDGITIENSSRVIIDHVSATWARDELINGYADNDDLTISNSIFALGIPPHDKCALLASDPTNRQNVSFIGNICAHNGDRNPDANFPVRSCVEVVNNVFYNGQSEFTEVWESEGGTPISIVGNTYIAGRNTHSETVGIQNDRTESLGQATIYLWDNRFFGSFIHLGPNAREALSATSPCPLTVHPQTVDEAYDAVLAQAGAWPRDEIDGQVVDDVKNRSGRIGAMTRIIPTIAPGEPYPDQDNDGMDDGWERTAGADPTTNDAWKDSNGNGTSNLEEFLAYREKQLAP</sequence>
<keyword evidence="1" id="KW-0479">Metal-binding</keyword>
<dbReference type="Proteomes" id="UP000811255">
    <property type="component" value="Unassembled WGS sequence"/>
</dbReference>
<feature type="signal peptide" evidence="5">
    <location>
        <begin position="1"/>
        <end position="22"/>
    </location>
</feature>